<dbReference type="GO" id="GO:0033214">
    <property type="term" value="P:siderophore-iron import into cell"/>
    <property type="evidence" value="ECO:0007669"/>
    <property type="project" value="TreeGrafter"/>
</dbReference>
<evidence type="ECO:0000256" key="2">
    <source>
        <dbReference type="ARBA" id="ARBA00007935"/>
    </source>
</evidence>
<reference evidence="9" key="1">
    <citation type="submission" date="2020-05" db="EMBL/GenBank/DDBJ databases">
        <authorList>
            <person name="Chiriac C."/>
            <person name="Salcher M."/>
            <person name="Ghai R."/>
            <person name="Kavagutti S V."/>
        </authorList>
    </citation>
    <scope>NUCLEOTIDE SEQUENCE</scope>
</reference>
<dbReference type="AlphaFoldDB" id="A0A6J7IIV6"/>
<dbReference type="PANTHER" id="PTHR30472:SF24">
    <property type="entry name" value="FERRIC ENTEROBACTIN TRANSPORT SYSTEM PERMEASE PROTEIN FEPG"/>
    <property type="match status" value="1"/>
</dbReference>
<feature type="transmembrane region" description="Helical" evidence="8">
    <location>
        <begin position="293"/>
        <end position="314"/>
    </location>
</feature>
<proteinExistence type="inferred from homology"/>
<feature type="transmembrane region" description="Helical" evidence="8">
    <location>
        <begin position="24"/>
        <end position="44"/>
    </location>
</feature>
<protein>
    <submittedName>
        <fullName evidence="9">Unannotated protein</fullName>
    </submittedName>
</protein>
<keyword evidence="5 8" id="KW-0812">Transmembrane</keyword>
<feature type="transmembrane region" description="Helical" evidence="8">
    <location>
        <begin position="211"/>
        <end position="229"/>
    </location>
</feature>
<evidence type="ECO:0000256" key="6">
    <source>
        <dbReference type="ARBA" id="ARBA00022989"/>
    </source>
</evidence>
<evidence type="ECO:0000256" key="1">
    <source>
        <dbReference type="ARBA" id="ARBA00004651"/>
    </source>
</evidence>
<comment type="similarity">
    <text evidence="2">Belongs to the binding-protein-dependent transport system permease family. FecCD subfamily.</text>
</comment>
<dbReference type="Gene3D" id="1.10.3470.10">
    <property type="entry name" value="ABC transporter involved in vitamin B12 uptake, BtuC"/>
    <property type="match status" value="1"/>
</dbReference>
<sequence length="350" mass="35717">MPGGLGRVVRIPGTPISFRTHTRVLAVGVALLVVGFVLLVLAVGTGEYPIGFGDVVSTLLGGGDQGQRFIVETIRLPRALTALLVGAALGAAGAIFQSVTRNPLGSPDIIGFTSGASAGAVLQIVVFDGGAGPVAVGALVGGLGTAALVWLLAFKGGEGVQGYRLILIGIGISFVMVGVTNYLLTRARLEDAATANVWITGSLNGRGWDQVVPVAIALAVVLPLTFVLARELRMMEMGDDAAGALGVSVDRSRAGLLLLAVVLTAVATSSTGPVLFVALAAPQISRRLTRVTGPGVGSAALTGGVLLIASDFLAQRVFPDQQLAVGVVTGVLGGVYLIWLLWNEWRGNRA</sequence>
<organism evidence="9">
    <name type="scientific">freshwater metagenome</name>
    <dbReference type="NCBI Taxonomy" id="449393"/>
    <lineage>
        <taxon>unclassified sequences</taxon>
        <taxon>metagenomes</taxon>
        <taxon>ecological metagenomes</taxon>
    </lineage>
</organism>
<dbReference type="CDD" id="cd06550">
    <property type="entry name" value="TM_ABC_iron-siderophores_like"/>
    <property type="match status" value="1"/>
</dbReference>
<evidence type="ECO:0000256" key="3">
    <source>
        <dbReference type="ARBA" id="ARBA00022448"/>
    </source>
</evidence>
<feature type="transmembrane region" description="Helical" evidence="8">
    <location>
        <begin position="133"/>
        <end position="153"/>
    </location>
</feature>
<dbReference type="GO" id="GO:0022857">
    <property type="term" value="F:transmembrane transporter activity"/>
    <property type="evidence" value="ECO:0007669"/>
    <property type="project" value="InterPro"/>
</dbReference>
<dbReference type="PANTHER" id="PTHR30472">
    <property type="entry name" value="FERRIC ENTEROBACTIN TRANSPORT SYSTEM PERMEASE PROTEIN"/>
    <property type="match status" value="1"/>
</dbReference>
<accession>A0A6J7IIV6</accession>
<evidence type="ECO:0000313" key="9">
    <source>
        <dbReference type="EMBL" id="CAB4930661.1"/>
    </source>
</evidence>
<gene>
    <name evidence="9" type="ORF">UFOPK3564_02356</name>
</gene>
<evidence type="ECO:0000256" key="7">
    <source>
        <dbReference type="ARBA" id="ARBA00023136"/>
    </source>
</evidence>
<evidence type="ECO:0000256" key="5">
    <source>
        <dbReference type="ARBA" id="ARBA00022692"/>
    </source>
</evidence>
<dbReference type="Pfam" id="PF01032">
    <property type="entry name" value="FecCD"/>
    <property type="match status" value="1"/>
</dbReference>
<dbReference type="GO" id="GO:0005886">
    <property type="term" value="C:plasma membrane"/>
    <property type="evidence" value="ECO:0007669"/>
    <property type="project" value="UniProtKB-SubCell"/>
</dbReference>
<evidence type="ECO:0000256" key="8">
    <source>
        <dbReference type="SAM" id="Phobius"/>
    </source>
</evidence>
<dbReference type="InterPro" id="IPR000522">
    <property type="entry name" value="ABC_transptr_permease_BtuC"/>
</dbReference>
<comment type="subcellular location">
    <subcellularLocation>
        <location evidence="1">Cell membrane</location>
        <topology evidence="1">Multi-pass membrane protein</topology>
    </subcellularLocation>
</comment>
<keyword evidence="3" id="KW-0813">Transport</keyword>
<dbReference type="SUPFAM" id="SSF81345">
    <property type="entry name" value="ABC transporter involved in vitamin B12 uptake, BtuC"/>
    <property type="match status" value="1"/>
</dbReference>
<keyword evidence="6 8" id="KW-1133">Transmembrane helix</keyword>
<feature type="transmembrane region" description="Helical" evidence="8">
    <location>
        <begin position="109"/>
        <end position="127"/>
    </location>
</feature>
<name>A0A6J7IIV6_9ZZZZ</name>
<feature type="transmembrane region" description="Helical" evidence="8">
    <location>
        <begin position="256"/>
        <end position="281"/>
    </location>
</feature>
<dbReference type="EMBL" id="CAFBMK010000161">
    <property type="protein sequence ID" value="CAB4930661.1"/>
    <property type="molecule type" value="Genomic_DNA"/>
</dbReference>
<keyword evidence="7 8" id="KW-0472">Membrane</keyword>
<evidence type="ECO:0000256" key="4">
    <source>
        <dbReference type="ARBA" id="ARBA00022475"/>
    </source>
</evidence>
<dbReference type="InterPro" id="IPR037294">
    <property type="entry name" value="ABC_BtuC-like"/>
</dbReference>
<feature type="transmembrane region" description="Helical" evidence="8">
    <location>
        <begin position="165"/>
        <end position="184"/>
    </location>
</feature>
<keyword evidence="4" id="KW-1003">Cell membrane</keyword>
<feature type="transmembrane region" description="Helical" evidence="8">
    <location>
        <begin position="323"/>
        <end position="342"/>
    </location>
</feature>
<feature type="transmembrane region" description="Helical" evidence="8">
    <location>
        <begin position="79"/>
        <end position="97"/>
    </location>
</feature>